<dbReference type="KEGG" id="olu:OSTLU_6250"/>
<dbReference type="InterPro" id="IPR028934">
    <property type="entry name" value="Vps26-related"/>
</dbReference>
<dbReference type="Gene3D" id="2.60.40.640">
    <property type="match status" value="2"/>
</dbReference>
<dbReference type="GO" id="GO:0010008">
    <property type="term" value="C:endosome membrane"/>
    <property type="evidence" value="ECO:0007669"/>
    <property type="project" value="EnsemblPlants"/>
</dbReference>
<dbReference type="eggNOG" id="KOG2717">
    <property type="taxonomic scope" value="Eukaryota"/>
</dbReference>
<dbReference type="GO" id="GO:0048768">
    <property type="term" value="P:root hair cell tip growth"/>
    <property type="evidence" value="ECO:0007669"/>
    <property type="project" value="EnsemblPlants"/>
</dbReference>
<dbReference type="PANTHER" id="PTHR12233">
    <property type="entry name" value="VACUOLAR PROTEIN SORTING 26 RELATED"/>
    <property type="match status" value="1"/>
</dbReference>
<keyword evidence="3" id="KW-1185">Reference proteome</keyword>
<dbReference type="Gramene" id="ABO93772">
    <property type="protein sequence ID" value="ABO93772"/>
    <property type="gene ID" value="OSTLU_6250"/>
</dbReference>
<evidence type="ECO:0008006" key="4">
    <source>
        <dbReference type="Google" id="ProtNLM"/>
    </source>
</evidence>
<organism evidence="2 3">
    <name type="scientific">Ostreococcus lucimarinus (strain CCE9901)</name>
    <dbReference type="NCBI Taxonomy" id="436017"/>
    <lineage>
        <taxon>Eukaryota</taxon>
        <taxon>Viridiplantae</taxon>
        <taxon>Chlorophyta</taxon>
        <taxon>Mamiellophyceae</taxon>
        <taxon>Mamiellales</taxon>
        <taxon>Bathycoccaceae</taxon>
        <taxon>Ostreococcus</taxon>
    </lineage>
</organism>
<dbReference type="OrthoDB" id="10263384at2759"/>
<dbReference type="GO" id="GO:0006886">
    <property type="term" value="P:intracellular protein transport"/>
    <property type="evidence" value="ECO:0007669"/>
    <property type="project" value="InterPro"/>
</dbReference>
<dbReference type="GO" id="GO:0005829">
    <property type="term" value="C:cytosol"/>
    <property type="evidence" value="ECO:0007669"/>
    <property type="project" value="GOC"/>
</dbReference>
<accession>A4RR00</accession>
<protein>
    <recommendedName>
        <fullName evidence="4">Down syndrome critical region protein 3</fullName>
    </recommendedName>
</protein>
<dbReference type="EMBL" id="CP000581">
    <property type="protein sequence ID" value="ABO93772.1"/>
    <property type="molecule type" value="Genomic_DNA"/>
</dbReference>
<reference evidence="2 3" key="1">
    <citation type="journal article" date="2007" name="Proc. Natl. Acad. Sci. U.S.A.">
        <title>The tiny eukaryote Ostreococcus provides genomic insights into the paradox of plankton speciation.</title>
        <authorList>
            <person name="Palenik B."/>
            <person name="Grimwood J."/>
            <person name="Aerts A."/>
            <person name="Rouze P."/>
            <person name="Salamov A."/>
            <person name="Putnam N."/>
            <person name="Dupont C."/>
            <person name="Jorgensen R."/>
            <person name="Derelle E."/>
            <person name="Rombauts S."/>
            <person name="Zhou K."/>
            <person name="Otillar R."/>
            <person name="Merchant S.S."/>
            <person name="Podell S."/>
            <person name="Gaasterland T."/>
            <person name="Napoli C."/>
            <person name="Gendler K."/>
            <person name="Manuell A."/>
            <person name="Tai V."/>
            <person name="Vallon O."/>
            <person name="Piganeau G."/>
            <person name="Jancek S."/>
            <person name="Heijde M."/>
            <person name="Jabbari K."/>
            <person name="Bowler C."/>
            <person name="Lohr M."/>
            <person name="Robbens S."/>
            <person name="Werner G."/>
            <person name="Dubchak I."/>
            <person name="Pazour G.J."/>
            <person name="Ren Q."/>
            <person name="Paulsen I."/>
            <person name="Delwiche C."/>
            <person name="Schmutz J."/>
            <person name="Rokhsar D."/>
            <person name="Van de Peer Y."/>
            <person name="Moreau H."/>
            <person name="Grigoriev I.V."/>
        </authorList>
    </citation>
    <scope>NUCLEOTIDE SEQUENCE [LARGE SCALE GENOMIC DNA]</scope>
    <source>
        <strain evidence="2 3">CCE9901</strain>
    </source>
</reference>
<sequence length="256" mass="27602">HNGVLLTACGNVQLRVGDSSVSVLESLFMVVEPVRVLDVSLVLAPPGRLAVGVHAFPFSFTLGSFPPTTPMYETFHGQNTQIVYAIDAEVVRPILRGGSLSTGMCEFLVETKPDEDDVADAAASETMAFEITEERQDLGPAPGLLASEGFLIRGSFDKTSWFLEEAITGRLVVERSAAPLRAIEIELCRIEGCSTSEGQVVSETSPVQFTQIVDGDCPRGVEIPIHVVIPRLFACPSVQAPTFSVAFMLRVLCVFE</sequence>
<dbReference type="AlphaFoldDB" id="A4RR00"/>
<dbReference type="GeneID" id="4999969"/>
<feature type="non-terminal residue" evidence="2">
    <location>
        <position position="256"/>
    </location>
</feature>
<dbReference type="HOGENOM" id="CLU_056829_0_0_1"/>
<dbReference type="RefSeq" id="XP_001415480.1">
    <property type="nucleotide sequence ID" value="XM_001415443.1"/>
</dbReference>
<dbReference type="Pfam" id="PF03643">
    <property type="entry name" value="Vps26"/>
    <property type="match status" value="1"/>
</dbReference>
<dbReference type="InterPro" id="IPR014752">
    <property type="entry name" value="Arrestin-like_C"/>
</dbReference>
<dbReference type="STRING" id="436017.A4RR00"/>
<name>A4RR00_OSTLU</name>
<dbReference type="GO" id="GO:0030904">
    <property type="term" value="C:retromer complex"/>
    <property type="evidence" value="ECO:0007669"/>
    <property type="project" value="EnsemblPlants"/>
</dbReference>
<comment type="similarity">
    <text evidence="1">Belongs to the VPS26 family.</text>
</comment>
<dbReference type="GO" id="GO:0042147">
    <property type="term" value="P:retrograde transport, endosome to Golgi"/>
    <property type="evidence" value="ECO:0007669"/>
    <property type="project" value="EnsemblPlants"/>
</dbReference>
<feature type="non-terminal residue" evidence="2">
    <location>
        <position position="1"/>
    </location>
</feature>
<proteinExistence type="inferred from homology"/>
<evidence type="ECO:0000256" key="1">
    <source>
        <dbReference type="ARBA" id="ARBA00009100"/>
    </source>
</evidence>
<gene>
    <name evidence="2" type="ORF">OSTLU_6250</name>
</gene>
<dbReference type="Proteomes" id="UP000001568">
    <property type="component" value="Chromosome 1"/>
</dbReference>
<evidence type="ECO:0000313" key="2">
    <source>
        <dbReference type="EMBL" id="ABO93772.1"/>
    </source>
</evidence>
<evidence type="ECO:0000313" key="3">
    <source>
        <dbReference type="Proteomes" id="UP000001568"/>
    </source>
</evidence>
<dbReference type="OMA" id="CVTMPIT"/>